<dbReference type="Gene3D" id="3.40.50.1820">
    <property type="entry name" value="alpha/beta hydrolase"/>
    <property type="match status" value="1"/>
</dbReference>
<evidence type="ECO:0000256" key="1">
    <source>
        <dbReference type="ARBA" id="ARBA00022801"/>
    </source>
</evidence>
<sequence length="291" mass="33124">MSIQISNKRQLVNGVEIFYREAGNRKNPAVLLLHGFPTSSVMFKNLMTALADKYYLVAPDYPGFGFSDFPDQKHFSYSFDNIAAVMAAFAEAIGLDRFFIYLHDYGATIGLRLCLRNPAKILGLIVQNGNAYEEGLGPQWDETKDYWANPAPEKKERFMSFLSEEGTKAQYVAGLPDHLLPRVGPELWTLDWTLMSRPGNIDMQAELNFDYRNNPPLFKTFQAYFRDNQPPALVIWGRYDVFFSVEEAHCYQLDLPAAELHILEAGHMPLETNFDEVSALISAFLERHTSS</sequence>
<feature type="domain" description="AB hydrolase-1" evidence="2">
    <location>
        <begin position="28"/>
        <end position="273"/>
    </location>
</feature>
<dbReference type="Proteomes" id="UP000240912">
    <property type="component" value="Unassembled WGS sequence"/>
</dbReference>
<dbReference type="AlphaFoldDB" id="A0A2T3HMG5"/>
<proteinExistence type="predicted"/>
<dbReference type="PRINTS" id="PR00111">
    <property type="entry name" value="ABHYDROLASE"/>
</dbReference>
<keyword evidence="1 3" id="KW-0378">Hydrolase</keyword>
<comment type="caution">
    <text evidence="3">The sequence shown here is derived from an EMBL/GenBank/DDBJ whole genome shotgun (WGS) entry which is preliminary data.</text>
</comment>
<dbReference type="InterPro" id="IPR029058">
    <property type="entry name" value="AB_hydrolase_fold"/>
</dbReference>
<reference evidence="3 4" key="1">
    <citation type="submission" date="2018-03" db="EMBL/GenBank/DDBJ databases">
        <authorList>
            <person name="Keele B.F."/>
        </authorList>
    </citation>
    <scope>NUCLEOTIDE SEQUENCE [LARGE SCALE GENOMIC DNA]</scope>
    <source>
        <strain evidence="3 4">YL28-9</strain>
    </source>
</reference>
<organism evidence="3 4">
    <name type="scientific">Pedobacter yulinensis</name>
    <dbReference type="NCBI Taxonomy" id="2126353"/>
    <lineage>
        <taxon>Bacteria</taxon>
        <taxon>Pseudomonadati</taxon>
        <taxon>Bacteroidota</taxon>
        <taxon>Sphingobacteriia</taxon>
        <taxon>Sphingobacteriales</taxon>
        <taxon>Sphingobacteriaceae</taxon>
        <taxon>Pedobacter</taxon>
    </lineage>
</organism>
<dbReference type="InterPro" id="IPR000073">
    <property type="entry name" value="AB_hydrolase_1"/>
</dbReference>
<dbReference type="PANTHER" id="PTHR42977:SF3">
    <property type="entry name" value="AB HYDROLASE-1 DOMAIN-CONTAINING PROTEIN"/>
    <property type="match status" value="1"/>
</dbReference>
<dbReference type="RefSeq" id="WP_107215889.1">
    <property type="nucleotide sequence ID" value="NZ_KZ686269.1"/>
</dbReference>
<name>A0A2T3HMG5_9SPHI</name>
<keyword evidence="4" id="KW-1185">Reference proteome</keyword>
<dbReference type="InterPro" id="IPR051340">
    <property type="entry name" value="Haloalkane_dehalogenase"/>
</dbReference>
<dbReference type="GO" id="GO:0004301">
    <property type="term" value="F:epoxide hydrolase activity"/>
    <property type="evidence" value="ECO:0007669"/>
    <property type="project" value="TreeGrafter"/>
</dbReference>
<evidence type="ECO:0000259" key="2">
    <source>
        <dbReference type="Pfam" id="PF00561"/>
    </source>
</evidence>
<dbReference type="SUPFAM" id="SSF53474">
    <property type="entry name" value="alpha/beta-Hydrolases"/>
    <property type="match status" value="1"/>
</dbReference>
<gene>
    <name evidence="3" type="ORF">C7T94_13905</name>
</gene>
<accession>A0A2T3HMG5</accession>
<evidence type="ECO:0000313" key="3">
    <source>
        <dbReference type="EMBL" id="PST83627.1"/>
    </source>
</evidence>
<dbReference type="OrthoDB" id="9799612at2"/>
<evidence type="ECO:0000313" key="4">
    <source>
        <dbReference type="Proteomes" id="UP000240912"/>
    </source>
</evidence>
<dbReference type="EMBL" id="PYLS01000005">
    <property type="protein sequence ID" value="PST83627.1"/>
    <property type="molecule type" value="Genomic_DNA"/>
</dbReference>
<protein>
    <submittedName>
        <fullName evidence="3">Hydrolase</fullName>
    </submittedName>
</protein>
<dbReference type="Pfam" id="PF00561">
    <property type="entry name" value="Abhydrolase_1"/>
    <property type="match status" value="1"/>
</dbReference>
<dbReference type="PANTHER" id="PTHR42977">
    <property type="entry name" value="HYDROLASE-RELATED"/>
    <property type="match status" value="1"/>
</dbReference>